<keyword evidence="2" id="KW-1185">Reference proteome</keyword>
<proteinExistence type="predicted"/>
<dbReference type="Proteomes" id="UP001165065">
    <property type="component" value="Unassembled WGS sequence"/>
</dbReference>
<protein>
    <submittedName>
        <fullName evidence="1">Uncharacterized protein</fullName>
    </submittedName>
</protein>
<evidence type="ECO:0000313" key="2">
    <source>
        <dbReference type="Proteomes" id="UP001165065"/>
    </source>
</evidence>
<gene>
    <name evidence="1" type="ORF">TrCOL_g3989</name>
</gene>
<dbReference type="EMBL" id="BRYA01000426">
    <property type="protein sequence ID" value="GMI48770.1"/>
    <property type="molecule type" value="Genomic_DNA"/>
</dbReference>
<comment type="caution">
    <text evidence="1">The sequence shown here is derived from an EMBL/GenBank/DDBJ whole genome shotgun (WGS) entry which is preliminary data.</text>
</comment>
<name>A0A9W7GNY6_9STRA</name>
<evidence type="ECO:0000313" key="1">
    <source>
        <dbReference type="EMBL" id="GMI48770.1"/>
    </source>
</evidence>
<organism evidence="1 2">
    <name type="scientific">Triparma columacea</name>
    <dbReference type="NCBI Taxonomy" id="722753"/>
    <lineage>
        <taxon>Eukaryota</taxon>
        <taxon>Sar</taxon>
        <taxon>Stramenopiles</taxon>
        <taxon>Ochrophyta</taxon>
        <taxon>Bolidophyceae</taxon>
        <taxon>Parmales</taxon>
        <taxon>Triparmaceae</taxon>
        <taxon>Triparma</taxon>
    </lineage>
</organism>
<reference evidence="2" key="1">
    <citation type="journal article" date="2023" name="Commun. Biol.">
        <title>Genome analysis of Parmales, the sister group of diatoms, reveals the evolutionary specialization of diatoms from phago-mixotrophs to photoautotrophs.</title>
        <authorList>
            <person name="Ban H."/>
            <person name="Sato S."/>
            <person name="Yoshikawa S."/>
            <person name="Yamada K."/>
            <person name="Nakamura Y."/>
            <person name="Ichinomiya M."/>
            <person name="Sato N."/>
            <person name="Blanc-Mathieu R."/>
            <person name="Endo H."/>
            <person name="Kuwata A."/>
            <person name="Ogata H."/>
        </authorList>
    </citation>
    <scope>NUCLEOTIDE SEQUENCE [LARGE SCALE GENOMIC DNA]</scope>
</reference>
<sequence>MPPSTPLQPSRPPGWGKRQDWLLSDVLSFSSSYTATSNGVTYVMFGRLMDTVEMAGFKEEDVEHILRDVWGEREGYEGLKEGASAFVKPPVLYNWSMGKSGGGWSGKVRGMLGVSDGTDIVTGEVVGWEDTLPNYVTTRGGGVFELGEEYGREGGLKGGVEKGMTLAVGRGEGGEQGVKGDLAKLAVWTTGFLSAAGAVGAIGHHLTVNVFWV</sequence>
<dbReference type="AlphaFoldDB" id="A0A9W7GNY6"/>
<accession>A0A9W7GNY6</accession>